<protein>
    <submittedName>
        <fullName evidence="3">DUF4097 domain-containing protein</fullName>
    </submittedName>
</protein>
<name>A0ABY5SBE1_9BACL</name>
<feature type="domain" description="DUF4097" evidence="2">
    <location>
        <begin position="51"/>
        <end position="313"/>
    </location>
</feature>
<dbReference type="InterPro" id="IPR025164">
    <property type="entry name" value="Toastrack_DUF4097"/>
</dbReference>
<proteinExistence type="predicted"/>
<feature type="compositionally biased region" description="Basic and acidic residues" evidence="1">
    <location>
        <begin position="276"/>
        <end position="287"/>
    </location>
</feature>
<dbReference type="PANTHER" id="PTHR34094:SF1">
    <property type="entry name" value="PROTEIN FAM185A"/>
    <property type="match status" value="1"/>
</dbReference>
<dbReference type="Proteomes" id="UP001057877">
    <property type="component" value="Chromosome"/>
</dbReference>
<gene>
    <name evidence="3" type="ORF">L1F29_02850</name>
</gene>
<feature type="region of interest" description="Disordered" evidence="1">
    <location>
        <begin position="266"/>
        <end position="299"/>
    </location>
</feature>
<evidence type="ECO:0000256" key="1">
    <source>
        <dbReference type="SAM" id="MobiDB-lite"/>
    </source>
</evidence>
<dbReference type="EMBL" id="CP091430">
    <property type="protein sequence ID" value="UVI30833.1"/>
    <property type="molecule type" value="Genomic_DNA"/>
</dbReference>
<evidence type="ECO:0000259" key="2">
    <source>
        <dbReference type="Pfam" id="PF13349"/>
    </source>
</evidence>
<evidence type="ECO:0000313" key="4">
    <source>
        <dbReference type="Proteomes" id="UP001057877"/>
    </source>
</evidence>
<reference evidence="3" key="1">
    <citation type="submission" date="2022-01" db="EMBL/GenBank/DDBJ databases">
        <title>Paenibacillus spongiae sp. nov., isolated from marine sponge.</title>
        <authorList>
            <person name="Li Z."/>
            <person name="Zhang M."/>
        </authorList>
    </citation>
    <scope>NUCLEOTIDE SEQUENCE</scope>
    <source>
        <strain evidence="3">PHS-Z3</strain>
    </source>
</reference>
<dbReference type="Pfam" id="PF13349">
    <property type="entry name" value="DUF4097"/>
    <property type="match status" value="1"/>
</dbReference>
<keyword evidence="4" id="KW-1185">Reference proteome</keyword>
<evidence type="ECO:0000313" key="3">
    <source>
        <dbReference type="EMBL" id="UVI30833.1"/>
    </source>
</evidence>
<dbReference type="RefSeq" id="WP_258386896.1">
    <property type="nucleotide sequence ID" value="NZ_CP091430.1"/>
</dbReference>
<sequence length="316" mass="33670">MRNWIIVGLILLVVGLIGVGVTFKGTNFTFNTVDIEKQQKETEGEGVEFVRIENESADVTIVPSSSGKIKAELSGNVSQKFVDNIKLSLDRDGDEVTIKAEAGSGFSFGISIMNLDLKIELPERAFRELALNSGSGNIEMRDMLAGTMVIEAKSGDLNLKELTGDEMSISTSSGNITLGKLTGKQIKLKASSGDIELDKSKADELSVDVASGNIELMDADAKLKADTSSGNITVSLAAIAHPMTLSTGSGNVTIETDRQPDSAQIRYNSGSGDLKNSWRDNPSSRDGDDNETIVFGDGKTIVEVETGSGNLSLDRR</sequence>
<organism evidence="3 4">
    <name type="scientific">Paenibacillus spongiae</name>
    <dbReference type="NCBI Taxonomy" id="2909671"/>
    <lineage>
        <taxon>Bacteria</taxon>
        <taxon>Bacillati</taxon>
        <taxon>Bacillota</taxon>
        <taxon>Bacilli</taxon>
        <taxon>Bacillales</taxon>
        <taxon>Paenibacillaceae</taxon>
        <taxon>Paenibacillus</taxon>
    </lineage>
</organism>
<dbReference type="PANTHER" id="PTHR34094">
    <property type="match status" value="1"/>
</dbReference>
<dbReference type="Gene3D" id="2.160.20.120">
    <property type="match status" value="1"/>
</dbReference>
<accession>A0ABY5SBE1</accession>